<dbReference type="STRING" id="670052.PA27867_3770"/>
<evidence type="ECO:0000313" key="3">
    <source>
        <dbReference type="EMBL" id="ANP74685.1"/>
    </source>
</evidence>
<dbReference type="EMBL" id="CP016282">
    <property type="protein sequence ID" value="ANP74685.1"/>
    <property type="molecule type" value="Genomic_DNA"/>
</dbReference>
<dbReference type="RefSeq" id="WP_066598594.1">
    <property type="nucleotide sequence ID" value="NZ_CP016282.1"/>
</dbReference>
<evidence type="ECO:0000313" key="4">
    <source>
        <dbReference type="Proteomes" id="UP000092582"/>
    </source>
</evidence>
<keyword evidence="2" id="KW-0472">Membrane</keyword>
<dbReference type="Proteomes" id="UP000092582">
    <property type="component" value="Chromosome 1"/>
</dbReference>
<evidence type="ECO:0000256" key="1">
    <source>
        <dbReference type="SAM" id="MobiDB-lite"/>
    </source>
</evidence>
<feature type="transmembrane region" description="Helical" evidence="2">
    <location>
        <begin position="67"/>
        <end position="88"/>
    </location>
</feature>
<feature type="transmembrane region" description="Helical" evidence="2">
    <location>
        <begin position="12"/>
        <end position="33"/>
    </location>
</feature>
<gene>
    <name evidence="3" type="ORF">PA27867_3770</name>
</gene>
<feature type="region of interest" description="Disordered" evidence="1">
    <location>
        <begin position="197"/>
        <end position="229"/>
    </location>
</feature>
<organism evidence="3 4">
    <name type="scientific">Cryobacterium arcticum</name>
    <dbReference type="NCBI Taxonomy" id="670052"/>
    <lineage>
        <taxon>Bacteria</taxon>
        <taxon>Bacillati</taxon>
        <taxon>Actinomycetota</taxon>
        <taxon>Actinomycetes</taxon>
        <taxon>Micrococcales</taxon>
        <taxon>Microbacteriaceae</taxon>
        <taxon>Cryobacterium</taxon>
    </lineage>
</organism>
<protein>
    <submittedName>
        <fullName evidence="3">Uncharacterized protein</fullName>
    </submittedName>
</protein>
<accession>A0A1B1BQ75</accession>
<dbReference type="AlphaFoldDB" id="A0A1B1BQ75"/>
<keyword evidence="4" id="KW-1185">Reference proteome</keyword>
<proteinExistence type="predicted"/>
<dbReference type="OrthoDB" id="5123397at2"/>
<reference evidence="3 4" key="1">
    <citation type="submission" date="2016-06" db="EMBL/GenBank/DDBJ databases">
        <title>Genome sequencing of Cryobacterium arcticum PAMC 27867.</title>
        <authorList>
            <person name="Lee J."/>
            <person name="Kim O.-S."/>
        </authorList>
    </citation>
    <scope>NUCLEOTIDE SEQUENCE [LARGE SCALE GENOMIC DNA]</scope>
    <source>
        <strain evidence="3 4">PAMC 27867</strain>
    </source>
</reference>
<keyword evidence="2" id="KW-1133">Transmembrane helix</keyword>
<name>A0A1B1BQ75_9MICO</name>
<sequence>MNGTNRLLNRAFVLMVGLLAVVLGAAAVALVAVPDFMRAWARTAPDVTAGLTDLLAGTAIGGTGRSWVPIAALLVAALVIAALVVFIARQGRGHTERLIEAEPTADGATIVDAAVAEEMLAAALQDRPEFVAVTVSTYPVHGSPVLKVSATVRRGVSPRDAITVIETAVHGLDAVLGAEVPVLVRLGGGLQSRLTGRARLRPSGTARPAPGPQTHPTPQNHPLEKERTR</sequence>
<dbReference type="KEGG" id="cart:PA27867_3770"/>
<evidence type="ECO:0000256" key="2">
    <source>
        <dbReference type="SAM" id="Phobius"/>
    </source>
</evidence>
<keyword evidence="2" id="KW-0812">Transmembrane</keyword>